<comment type="caution">
    <text evidence="2">The sequence shown here is derived from an EMBL/GenBank/DDBJ whole genome shotgun (WGS) entry which is preliminary data.</text>
</comment>
<dbReference type="Proteomes" id="UP000499080">
    <property type="component" value="Unassembled WGS sequence"/>
</dbReference>
<keyword evidence="3" id="KW-1185">Reference proteome</keyword>
<dbReference type="AlphaFoldDB" id="A0A4Y2VQL0"/>
<evidence type="ECO:0000313" key="3">
    <source>
        <dbReference type="Proteomes" id="UP000499080"/>
    </source>
</evidence>
<reference evidence="2 3" key="1">
    <citation type="journal article" date="2019" name="Sci. Rep.">
        <title>Orb-weaving spider Araneus ventricosus genome elucidates the spidroin gene catalogue.</title>
        <authorList>
            <person name="Kono N."/>
            <person name="Nakamura H."/>
            <person name="Ohtoshi R."/>
            <person name="Moran D.A.P."/>
            <person name="Shinohara A."/>
            <person name="Yoshida Y."/>
            <person name="Fujiwara M."/>
            <person name="Mori M."/>
            <person name="Tomita M."/>
            <person name="Arakawa K."/>
        </authorList>
    </citation>
    <scope>NUCLEOTIDE SEQUENCE [LARGE SCALE GENOMIC DNA]</scope>
</reference>
<feature type="region of interest" description="Disordered" evidence="1">
    <location>
        <begin position="1"/>
        <end position="22"/>
    </location>
</feature>
<sequence length="111" mass="12516">MTRTTSNLVPSPPSFHPTPAGGRLTHDVKFNVHQVRIHGTELQKESSFEPGSLRPLTRGWYNLGNSIRDETLHISSLPLGCSPISLIKCNGQPIRRKWPSSFEHSLYTRKQ</sequence>
<accession>A0A4Y2VQL0</accession>
<organism evidence="2 3">
    <name type="scientific">Araneus ventricosus</name>
    <name type="common">Orbweaver spider</name>
    <name type="synonym">Epeira ventricosa</name>
    <dbReference type="NCBI Taxonomy" id="182803"/>
    <lineage>
        <taxon>Eukaryota</taxon>
        <taxon>Metazoa</taxon>
        <taxon>Ecdysozoa</taxon>
        <taxon>Arthropoda</taxon>
        <taxon>Chelicerata</taxon>
        <taxon>Arachnida</taxon>
        <taxon>Araneae</taxon>
        <taxon>Araneomorphae</taxon>
        <taxon>Entelegynae</taxon>
        <taxon>Araneoidea</taxon>
        <taxon>Araneidae</taxon>
        <taxon>Araneus</taxon>
    </lineage>
</organism>
<evidence type="ECO:0000313" key="2">
    <source>
        <dbReference type="EMBL" id="GBO27439.1"/>
    </source>
</evidence>
<proteinExistence type="predicted"/>
<gene>
    <name evidence="2" type="ORF">AVEN_133974_1</name>
</gene>
<dbReference type="EMBL" id="BGPR01050446">
    <property type="protein sequence ID" value="GBO27439.1"/>
    <property type="molecule type" value="Genomic_DNA"/>
</dbReference>
<name>A0A4Y2VQL0_ARAVE</name>
<evidence type="ECO:0000256" key="1">
    <source>
        <dbReference type="SAM" id="MobiDB-lite"/>
    </source>
</evidence>
<protein>
    <submittedName>
        <fullName evidence="2">Uncharacterized protein</fullName>
    </submittedName>
</protein>